<dbReference type="FunFam" id="3.20.20.140:FF:000007">
    <property type="entry name" value="Imidazolonepropionase"/>
    <property type="match status" value="1"/>
</dbReference>
<feature type="binding site" evidence="7">
    <location>
        <position position="93"/>
    </location>
    <ligand>
        <name>4-imidazolone-5-propanoate</name>
        <dbReference type="ChEBI" id="CHEBI:77893"/>
    </ligand>
</feature>
<dbReference type="GO" id="GO:0019556">
    <property type="term" value="P:L-histidine catabolic process to glutamate and formamide"/>
    <property type="evidence" value="ECO:0007669"/>
    <property type="project" value="UniProtKB-UniRule"/>
</dbReference>
<dbReference type="EC" id="3.5.2.7" evidence="1 7"/>
<dbReference type="GO" id="GO:0019557">
    <property type="term" value="P:L-histidine catabolic process to glutamate and formate"/>
    <property type="evidence" value="ECO:0007669"/>
    <property type="project" value="UniProtKB-UniPathway"/>
</dbReference>
<feature type="binding site" evidence="7">
    <location>
        <position position="329"/>
    </location>
    <ligand>
        <name>Fe(3+)</name>
        <dbReference type="ChEBI" id="CHEBI:29034"/>
    </ligand>
</feature>
<comment type="function">
    <text evidence="7">Catalyzes the hydrolytic cleavage of the carbon-nitrogen bond in imidazolone-5-propanoate to yield N-formimidoyl-L-glutamate. It is the third step in the universal histidine degradation pathway.</text>
</comment>
<proteinExistence type="inferred from homology"/>
<evidence type="ECO:0000259" key="8">
    <source>
        <dbReference type="Pfam" id="PF01979"/>
    </source>
</evidence>
<evidence type="ECO:0000256" key="5">
    <source>
        <dbReference type="ARBA" id="ARBA00022833"/>
    </source>
</evidence>
<keyword evidence="4 7" id="KW-0369">Histidine metabolism</keyword>
<comment type="catalytic activity">
    <reaction evidence="7">
        <text>4-imidazolone-5-propanoate + H2O = N-formimidoyl-L-glutamate</text>
        <dbReference type="Rhea" id="RHEA:23660"/>
        <dbReference type="ChEBI" id="CHEBI:15377"/>
        <dbReference type="ChEBI" id="CHEBI:58928"/>
        <dbReference type="ChEBI" id="CHEBI:77893"/>
        <dbReference type="EC" id="3.5.2.7"/>
    </reaction>
</comment>
<dbReference type="GO" id="GO:0008270">
    <property type="term" value="F:zinc ion binding"/>
    <property type="evidence" value="ECO:0007669"/>
    <property type="project" value="UniProtKB-UniRule"/>
</dbReference>
<feature type="binding site" evidence="7">
    <location>
        <position position="334"/>
    </location>
    <ligand>
        <name>4-imidazolone-5-propanoate</name>
        <dbReference type="ChEBI" id="CHEBI:77893"/>
    </ligand>
</feature>
<feature type="domain" description="Amidohydrolase-related" evidence="8">
    <location>
        <begin position="75"/>
        <end position="417"/>
    </location>
</feature>
<dbReference type="SUPFAM" id="SSF51338">
    <property type="entry name" value="Composite domain of metallo-dependent hydrolases"/>
    <property type="match status" value="1"/>
</dbReference>
<dbReference type="InterPro" id="IPR005920">
    <property type="entry name" value="HutI"/>
</dbReference>
<evidence type="ECO:0000256" key="4">
    <source>
        <dbReference type="ARBA" id="ARBA00022808"/>
    </source>
</evidence>
<feature type="binding site" evidence="7">
    <location>
        <position position="189"/>
    </location>
    <ligand>
        <name>4-imidazolone-5-propanoate</name>
        <dbReference type="ChEBI" id="CHEBI:77893"/>
    </ligand>
</feature>
<keyword evidence="10" id="KW-1185">Reference proteome</keyword>
<name>A0A518V2K7_BRELA</name>
<dbReference type="InterPro" id="IPR011059">
    <property type="entry name" value="Metal-dep_hydrolase_composite"/>
</dbReference>
<dbReference type="OrthoDB" id="9776455at2"/>
<feature type="binding site" evidence="7">
    <location>
        <position position="84"/>
    </location>
    <ligand>
        <name>Zn(2+)</name>
        <dbReference type="ChEBI" id="CHEBI:29105"/>
    </ligand>
</feature>
<organism evidence="9 10">
    <name type="scientific">Brevibacillus laterosporus</name>
    <name type="common">Bacillus laterosporus</name>
    <dbReference type="NCBI Taxonomy" id="1465"/>
    <lineage>
        <taxon>Bacteria</taxon>
        <taxon>Bacillati</taxon>
        <taxon>Bacillota</taxon>
        <taxon>Bacilli</taxon>
        <taxon>Bacillales</taxon>
        <taxon>Paenibacillaceae</taxon>
        <taxon>Brevibacillus</taxon>
    </lineage>
</organism>
<accession>A0A518V2K7</accession>
<dbReference type="EMBL" id="CP033464">
    <property type="protein sequence ID" value="QDX91242.1"/>
    <property type="molecule type" value="Genomic_DNA"/>
</dbReference>
<comment type="subcellular location">
    <subcellularLocation>
        <location evidence="7">Cytoplasm</location>
    </subcellularLocation>
</comment>
<dbReference type="InterPro" id="IPR032466">
    <property type="entry name" value="Metal_Hydrolase"/>
</dbReference>
<feature type="binding site" evidence="7">
    <location>
        <position position="84"/>
    </location>
    <ligand>
        <name>Fe(3+)</name>
        <dbReference type="ChEBI" id="CHEBI:29034"/>
    </ligand>
</feature>
<dbReference type="Gene3D" id="3.20.20.140">
    <property type="entry name" value="Metal-dependent hydrolases"/>
    <property type="match status" value="1"/>
</dbReference>
<dbReference type="AlphaFoldDB" id="A0A518V2K7"/>
<feature type="binding site" evidence="7">
    <location>
        <position position="156"/>
    </location>
    <ligand>
        <name>4-imidazolone-5-propanoate</name>
        <dbReference type="ChEBI" id="CHEBI:77893"/>
    </ligand>
</feature>
<dbReference type="GO" id="GO:0005737">
    <property type="term" value="C:cytoplasm"/>
    <property type="evidence" value="ECO:0007669"/>
    <property type="project" value="UniProtKB-SubCell"/>
</dbReference>
<dbReference type="GO" id="GO:0005506">
    <property type="term" value="F:iron ion binding"/>
    <property type="evidence" value="ECO:0007669"/>
    <property type="project" value="UniProtKB-UniRule"/>
</dbReference>
<comment type="similarity">
    <text evidence="7">Belongs to the metallo-dependent hydrolases superfamily. HutI family.</text>
</comment>
<dbReference type="HAMAP" id="MF_00372">
    <property type="entry name" value="HutI"/>
    <property type="match status" value="1"/>
</dbReference>
<evidence type="ECO:0000313" key="9">
    <source>
        <dbReference type="EMBL" id="QDX91242.1"/>
    </source>
</evidence>
<evidence type="ECO:0000313" key="10">
    <source>
        <dbReference type="Proteomes" id="UP000319432"/>
    </source>
</evidence>
<feature type="binding site" evidence="7">
    <location>
        <position position="329"/>
    </location>
    <ligand>
        <name>Zn(2+)</name>
        <dbReference type="ChEBI" id="CHEBI:29105"/>
    </ligand>
</feature>
<evidence type="ECO:0000256" key="1">
    <source>
        <dbReference type="ARBA" id="ARBA00012864"/>
    </source>
</evidence>
<dbReference type="GO" id="GO:0050480">
    <property type="term" value="F:imidazolonepropionase activity"/>
    <property type="evidence" value="ECO:0007669"/>
    <property type="project" value="UniProtKB-UniRule"/>
</dbReference>
<keyword evidence="5 7" id="KW-0862">Zinc</keyword>
<dbReference type="Pfam" id="PF01979">
    <property type="entry name" value="Amidohydro_1"/>
    <property type="match status" value="1"/>
</dbReference>
<reference evidence="9 10" key="1">
    <citation type="submission" date="2018-11" db="EMBL/GenBank/DDBJ databases">
        <title>Phylogenetic determinants of toxin gene distribution in genomes of Brevibacillus laterosporus.</title>
        <authorList>
            <person name="Glare T.R."/>
            <person name="Durrant A."/>
            <person name="Berry C."/>
            <person name="Palma L."/>
            <person name="Ormskirk M."/>
            <person name="Cox M.O."/>
        </authorList>
    </citation>
    <scope>NUCLEOTIDE SEQUENCE [LARGE SCALE GENOMIC DNA]</scope>
    <source>
        <strain evidence="9 10">1821L</strain>
    </source>
</reference>
<feature type="binding site" evidence="7">
    <location>
        <position position="86"/>
    </location>
    <ligand>
        <name>Zn(2+)</name>
        <dbReference type="ChEBI" id="CHEBI:29105"/>
    </ligand>
</feature>
<feature type="binding site" evidence="7">
    <location>
        <position position="257"/>
    </location>
    <ligand>
        <name>4-imidazolone-5-propanoate</name>
        <dbReference type="ChEBI" id="CHEBI:77893"/>
    </ligand>
</feature>
<comment type="cofactor">
    <cofactor evidence="7">
        <name>Zn(2+)</name>
        <dbReference type="ChEBI" id="CHEBI:29105"/>
    </cofactor>
    <cofactor evidence="7">
        <name>Fe(3+)</name>
        <dbReference type="ChEBI" id="CHEBI:29034"/>
    </cofactor>
    <text evidence="7">Binds 1 zinc or iron ion per subunit.</text>
</comment>
<comment type="pathway">
    <text evidence="7">Amino-acid degradation; L-histidine degradation into L-glutamate; N-formimidoyl-L-glutamate from L-histidine: step 3/3.</text>
</comment>
<feature type="binding site" evidence="7">
    <location>
        <position position="254"/>
    </location>
    <ligand>
        <name>Fe(3+)</name>
        <dbReference type="ChEBI" id="CHEBI:29034"/>
    </ligand>
</feature>
<keyword evidence="3 7" id="KW-0378">Hydrolase</keyword>
<keyword evidence="7" id="KW-0963">Cytoplasm</keyword>
<evidence type="ECO:0000256" key="7">
    <source>
        <dbReference type="HAMAP-Rule" id="MF_00372"/>
    </source>
</evidence>
<dbReference type="Proteomes" id="UP000319432">
    <property type="component" value="Chromosome"/>
</dbReference>
<dbReference type="CDD" id="cd01296">
    <property type="entry name" value="Imidazolone-5PH"/>
    <property type="match status" value="1"/>
</dbReference>
<dbReference type="SUPFAM" id="SSF51556">
    <property type="entry name" value="Metallo-dependent hydrolases"/>
    <property type="match status" value="1"/>
</dbReference>
<keyword evidence="2 7" id="KW-0479">Metal-binding</keyword>
<evidence type="ECO:0000256" key="6">
    <source>
        <dbReference type="ARBA" id="ARBA00023004"/>
    </source>
</evidence>
<dbReference type="PANTHER" id="PTHR42752:SF1">
    <property type="entry name" value="IMIDAZOLONEPROPIONASE-RELATED"/>
    <property type="match status" value="1"/>
</dbReference>
<dbReference type="Gene3D" id="2.30.40.10">
    <property type="entry name" value="Urease, subunit C, domain 1"/>
    <property type="match status" value="1"/>
</dbReference>
<feature type="binding site" evidence="7">
    <location>
        <position position="86"/>
    </location>
    <ligand>
        <name>Fe(3+)</name>
        <dbReference type="ChEBI" id="CHEBI:29034"/>
    </ligand>
</feature>
<feature type="binding site" evidence="7">
    <location>
        <position position="333"/>
    </location>
    <ligand>
        <name>N-formimidoyl-L-glutamate</name>
        <dbReference type="ChEBI" id="CHEBI:58928"/>
    </ligand>
</feature>
<sequence length="426" mass="45907">MSQIDLLVHNIKTLVTMAGPAQARCGAEMKEIGLVQDGAIAIADGRIVAVGREQDVWQQIQGSVIRNEWDADGKLVTPGLVDPHTHLVHGGSREHELSLKLNGASYLEILEQGGGILSTVRATRAATEQELFLKAKKSLDQMLQFGATTVEAKSGYGLSVEEELKQLRVTRTLQEAHPVDLVSTFMGAHAVPTEYKGRTDEYVALVINEMLPEVKRAGLAEFCDVFCEHGVFSVEQSRAIMQAARKLGFGLKLHADEIEPLGGAELAAELGCISAEHLLAASDEGLQAMKEAGVVAVCLPATSFNLRLTKHARARKMIELGVPVALSTDYNPGSSPTESLQLVMTLGCLNLGLTPEEVLTAMTINAAHAIGRAEQVGSLEVGKQADLVIYDADNLNYLPYHFGINHVKTVVKNGQIVVQDGKVMYE</sequence>
<feature type="binding site" evidence="7">
    <location>
        <position position="254"/>
    </location>
    <ligand>
        <name>Zn(2+)</name>
        <dbReference type="ChEBI" id="CHEBI:29105"/>
    </ligand>
</feature>
<feature type="binding site" evidence="7">
    <location>
        <position position="331"/>
    </location>
    <ligand>
        <name>N-formimidoyl-L-glutamate</name>
        <dbReference type="ChEBI" id="CHEBI:58928"/>
    </ligand>
</feature>
<feature type="binding site" evidence="7">
    <location>
        <position position="156"/>
    </location>
    <ligand>
        <name>N-formimidoyl-L-glutamate</name>
        <dbReference type="ChEBI" id="CHEBI:58928"/>
    </ligand>
</feature>
<dbReference type="UniPathway" id="UPA00379">
    <property type="reaction ID" value="UER00551"/>
</dbReference>
<evidence type="ECO:0000256" key="3">
    <source>
        <dbReference type="ARBA" id="ARBA00022801"/>
    </source>
</evidence>
<dbReference type="NCBIfam" id="TIGR01224">
    <property type="entry name" value="hutI"/>
    <property type="match status" value="1"/>
</dbReference>
<dbReference type="InterPro" id="IPR006680">
    <property type="entry name" value="Amidohydro-rel"/>
</dbReference>
<evidence type="ECO:0000256" key="2">
    <source>
        <dbReference type="ARBA" id="ARBA00022723"/>
    </source>
</evidence>
<protein>
    <recommendedName>
        <fullName evidence="1 7">Imidazolonepropionase</fullName>
        <ecNumber evidence="1 7">3.5.2.7</ecNumber>
    </recommendedName>
    <alternativeName>
        <fullName evidence="7">Imidazolone-5-propionate hydrolase</fullName>
    </alternativeName>
</protein>
<keyword evidence="6 7" id="KW-0408">Iron</keyword>
<gene>
    <name evidence="7" type="primary">hutI</name>
    <name evidence="9" type="ORF">EEL30_01895</name>
</gene>
<dbReference type="PANTHER" id="PTHR42752">
    <property type="entry name" value="IMIDAZOLONEPROPIONASE"/>
    <property type="match status" value="1"/>
</dbReference>